<evidence type="ECO:0000256" key="1">
    <source>
        <dbReference type="SAM" id="Coils"/>
    </source>
</evidence>
<comment type="caution">
    <text evidence="2">The sequence shown here is derived from an EMBL/GenBank/DDBJ whole genome shotgun (WGS) entry which is preliminary data.</text>
</comment>
<protein>
    <submittedName>
        <fullName evidence="2">Uncharacterized protein</fullName>
    </submittedName>
</protein>
<organism evidence="2 3">
    <name type="scientific">Bacillus cereus</name>
    <dbReference type="NCBI Taxonomy" id="1396"/>
    <lineage>
        <taxon>Bacteria</taxon>
        <taxon>Bacillati</taxon>
        <taxon>Bacillota</taxon>
        <taxon>Bacilli</taxon>
        <taxon>Bacillales</taxon>
        <taxon>Bacillaceae</taxon>
        <taxon>Bacillus</taxon>
        <taxon>Bacillus cereus group</taxon>
    </lineage>
</organism>
<feature type="coiled-coil region" evidence="1">
    <location>
        <begin position="4"/>
        <end position="38"/>
    </location>
</feature>
<accession>A0A9X0MMK3</accession>
<keyword evidence="1" id="KW-0175">Coiled coil</keyword>
<gene>
    <name evidence="2" type="ORF">AT268_33630</name>
</gene>
<dbReference type="Proteomes" id="UP000075476">
    <property type="component" value="Unassembled WGS sequence"/>
</dbReference>
<name>A0A9X0MMK3_BACCE</name>
<dbReference type="AlphaFoldDB" id="A0A9X0MMK3"/>
<proteinExistence type="predicted"/>
<evidence type="ECO:0000313" key="3">
    <source>
        <dbReference type="Proteomes" id="UP000075476"/>
    </source>
</evidence>
<sequence>MNTIEAKKLEKKHLENELMELDKEAQILDQKKRNIASKIEDCKRDIEREIYHGMTQYEYFNSIHGAEFKEGKFRIRIGGAWGNGLYVNVNVGDMELSVQSKYDDDKRCSLNVSKDYSINGRGYEREHEGSNIPEKYKKVYEEMLVIKAKYGRLMEDAGIDPIHKSILDRFLNTNRIPYPDTDVDKVIEKKYLCKDLK</sequence>
<dbReference type="EMBL" id="LOMO01000001">
    <property type="protein sequence ID" value="KXY51416.1"/>
    <property type="molecule type" value="Genomic_DNA"/>
</dbReference>
<reference evidence="2 3" key="1">
    <citation type="submission" date="2015-12" db="EMBL/GenBank/DDBJ databases">
        <title>Bacillus cereus Group isolate.</title>
        <authorList>
            <person name="Kovac J."/>
        </authorList>
    </citation>
    <scope>NUCLEOTIDE SEQUENCE [LARGE SCALE GENOMIC DNA]</scope>
    <source>
        <strain evidence="2 3">FSL K6-0073</strain>
    </source>
</reference>
<evidence type="ECO:0000313" key="2">
    <source>
        <dbReference type="EMBL" id="KXY51416.1"/>
    </source>
</evidence>
<dbReference type="RefSeq" id="WP_061662747.1">
    <property type="nucleotide sequence ID" value="NZ_LOMO01000001.1"/>
</dbReference>